<protein>
    <submittedName>
        <fullName evidence="2">Uma2 family endonuclease</fullName>
    </submittedName>
</protein>
<dbReference type="EMBL" id="RCZC01000001">
    <property type="protein sequence ID" value="TPG56005.1"/>
    <property type="molecule type" value="Genomic_DNA"/>
</dbReference>
<evidence type="ECO:0000259" key="1">
    <source>
        <dbReference type="Pfam" id="PF05685"/>
    </source>
</evidence>
<name>A0A502G2J3_9SPHN</name>
<dbReference type="InterPro" id="IPR012296">
    <property type="entry name" value="Nuclease_put_TT1808"/>
</dbReference>
<dbReference type="InterPro" id="IPR011335">
    <property type="entry name" value="Restrct_endonuc-II-like"/>
</dbReference>
<dbReference type="SUPFAM" id="SSF52980">
    <property type="entry name" value="Restriction endonuclease-like"/>
    <property type="match status" value="1"/>
</dbReference>
<proteinExistence type="predicted"/>
<feature type="domain" description="Putative restriction endonuclease" evidence="1">
    <location>
        <begin position="15"/>
        <end position="162"/>
    </location>
</feature>
<reference evidence="2 3" key="1">
    <citation type="journal article" date="2019" name="Environ. Microbiol.">
        <title>Species interactions and distinct microbial communities in high Arctic permafrost affected cryosols are associated with the CH4 and CO2 gas fluxes.</title>
        <authorList>
            <person name="Altshuler I."/>
            <person name="Hamel J."/>
            <person name="Turney S."/>
            <person name="Magnuson E."/>
            <person name="Levesque R."/>
            <person name="Greer C."/>
            <person name="Whyte L.G."/>
        </authorList>
    </citation>
    <scope>NUCLEOTIDE SEQUENCE [LARGE SCALE GENOMIC DNA]</scope>
    <source>
        <strain evidence="2 3">E6.1</strain>
    </source>
</reference>
<keyword evidence="2" id="KW-0540">Nuclease</keyword>
<comment type="caution">
    <text evidence="2">The sequence shown here is derived from an EMBL/GenBank/DDBJ whole genome shotgun (WGS) entry which is preliminary data.</text>
</comment>
<accession>A0A502G2J3</accession>
<dbReference type="RefSeq" id="WP_140846535.1">
    <property type="nucleotide sequence ID" value="NZ_RCZC01000001.1"/>
</dbReference>
<gene>
    <name evidence="2" type="ORF">EAH76_00030</name>
</gene>
<keyword evidence="3" id="KW-1185">Reference proteome</keyword>
<dbReference type="Gene3D" id="3.90.1570.10">
    <property type="entry name" value="tt1808, chain A"/>
    <property type="match status" value="1"/>
</dbReference>
<dbReference type="GO" id="GO:0004519">
    <property type="term" value="F:endonuclease activity"/>
    <property type="evidence" value="ECO:0007669"/>
    <property type="project" value="UniProtKB-KW"/>
</dbReference>
<dbReference type="PANTHER" id="PTHR36558">
    <property type="entry name" value="GLR1098 PROTEIN"/>
    <property type="match status" value="1"/>
</dbReference>
<evidence type="ECO:0000313" key="3">
    <source>
        <dbReference type="Proteomes" id="UP000319931"/>
    </source>
</evidence>
<sequence length="189" mass="20741">MPAIALDPAYRRISVEEFLAMDFGGAKAELEDGLIYMMAGGSEQHARIAFNILMALGPRLRGSGCRPYGSDLAAQTEDRTVRFPDISVYCNNPAAPENARKKLLGDPQVIFEILSPSTFAYDQKVKLAEYCALAGTREVILVDPAEQRIHLVQRTPTGGWTADWLAASDDLTIPSLNLTIPRAEIFARD</sequence>
<keyword evidence="2" id="KW-0378">Hydrolase</keyword>
<dbReference type="InterPro" id="IPR008538">
    <property type="entry name" value="Uma2"/>
</dbReference>
<dbReference type="CDD" id="cd06260">
    <property type="entry name" value="DUF820-like"/>
    <property type="match status" value="1"/>
</dbReference>
<organism evidence="2 3">
    <name type="scientific">Sphingomonas glacialis</name>
    <dbReference type="NCBI Taxonomy" id="658225"/>
    <lineage>
        <taxon>Bacteria</taxon>
        <taxon>Pseudomonadati</taxon>
        <taxon>Pseudomonadota</taxon>
        <taxon>Alphaproteobacteria</taxon>
        <taxon>Sphingomonadales</taxon>
        <taxon>Sphingomonadaceae</taxon>
        <taxon>Sphingomonas</taxon>
    </lineage>
</organism>
<evidence type="ECO:0000313" key="2">
    <source>
        <dbReference type="EMBL" id="TPG56005.1"/>
    </source>
</evidence>
<dbReference type="Proteomes" id="UP000319931">
    <property type="component" value="Unassembled WGS sequence"/>
</dbReference>
<keyword evidence="2" id="KW-0255">Endonuclease</keyword>
<dbReference type="Pfam" id="PF05685">
    <property type="entry name" value="Uma2"/>
    <property type="match status" value="1"/>
</dbReference>
<dbReference type="PANTHER" id="PTHR36558:SF1">
    <property type="entry name" value="RESTRICTION ENDONUCLEASE DOMAIN-CONTAINING PROTEIN-RELATED"/>
    <property type="match status" value="1"/>
</dbReference>
<dbReference type="AlphaFoldDB" id="A0A502G2J3"/>
<dbReference type="OrthoDB" id="155284at2"/>